<dbReference type="SFLD" id="SFLDG01018">
    <property type="entry name" value="Squalene/Phytoene_Synthase_Lik"/>
    <property type="match status" value="1"/>
</dbReference>
<accession>A0A0S4KZX4</accession>
<dbReference type="InterPro" id="IPR044844">
    <property type="entry name" value="Trans_IPPS_euk-type"/>
</dbReference>
<dbReference type="SUPFAM" id="SSF48576">
    <property type="entry name" value="Terpenoid synthases"/>
    <property type="match status" value="1"/>
</dbReference>
<evidence type="ECO:0000256" key="1">
    <source>
        <dbReference type="SAM" id="MobiDB-lite"/>
    </source>
</evidence>
<gene>
    <name evidence="2" type="ORF">NITINOP_3226</name>
</gene>
<dbReference type="PANTHER" id="PTHR11626:SF2">
    <property type="entry name" value="SQUALENE SYNTHASE"/>
    <property type="match status" value="1"/>
</dbReference>
<dbReference type="PANTHER" id="PTHR11626">
    <property type="entry name" value="FARNESYL-DIPHOSPHATE FARNESYLTRANSFERASE"/>
    <property type="match status" value="1"/>
</dbReference>
<proteinExistence type="predicted"/>
<dbReference type="InterPro" id="IPR008949">
    <property type="entry name" value="Isoprenoid_synthase_dom_sf"/>
</dbReference>
<dbReference type="AlphaFoldDB" id="A0A0S4KZX4"/>
<dbReference type="EC" id="2.5.1.21" evidence="2"/>
<organism evidence="2 3">
    <name type="scientific">Candidatus Nitrospira inopinata</name>
    <dbReference type="NCBI Taxonomy" id="1715989"/>
    <lineage>
        <taxon>Bacteria</taxon>
        <taxon>Pseudomonadati</taxon>
        <taxon>Nitrospirota</taxon>
        <taxon>Nitrospiria</taxon>
        <taxon>Nitrospirales</taxon>
        <taxon>Nitrospiraceae</taxon>
        <taxon>Nitrospira</taxon>
    </lineage>
</organism>
<dbReference type="SFLD" id="SFLDS00005">
    <property type="entry name" value="Isoprenoid_Synthase_Type_I"/>
    <property type="match status" value="1"/>
</dbReference>
<feature type="compositionally biased region" description="Basic and acidic residues" evidence="1">
    <location>
        <begin position="1"/>
        <end position="27"/>
    </location>
</feature>
<feature type="region of interest" description="Disordered" evidence="1">
    <location>
        <begin position="1"/>
        <end position="33"/>
    </location>
</feature>
<dbReference type="GO" id="GO:0051996">
    <property type="term" value="F:squalene synthase [NAD(P)H] activity"/>
    <property type="evidence" value="ECO:0007669"/>
    <property type="project" value="UniProtKB-EC"/>
</dbReference>
<evidence type="ECO:0000313" key="2">
    <source>
        <dbReference type="EMBL" id="CUQ68198.1"/>
    </source>
</evidence>
<evidence type="ECO:0000313" key="3">
    <source>
        <dbReference type="Proteomes" id="UP000066284"/>
    </source>
</evidence>
<protein>
    <submittedName>
        <fullName evidence="2">Farnesyl-diphosphate farnesyltransferase</fullName>
        <ecNumber evidence="2">2.5.1.21</ecNumber>
    </submittedName>
</protein>
<dbReference type="Proteomes" id="UP000066284">
    <property type="component" value="Chromosome 1"/>
</dbReference>
<dbReference type="EMBL" id="LN885086">
    <property type="protein sequence ID" value="CUQ68198.1"/>
    <property type="molecule type" value="Genomic_DNA"/>
</dbReference>
<dbReference type="Gene3D" id="1.10.600.10">
    <property type="entry name" value="Farnesyl Diphosphate Synthase"/>
    <property type="match status" value="1"/>
</dbReference>
<sequence length="377" mass="42961">MLDRVHPASDSIREKRRGEEGETEGKPRGRAAMAASSKRALLHDLLKRVSRLFFTTLAVVPANVRDQVGLAYLFARAADTIADTDIIERHRRLELLGRFRDQFADDRIVWERLRDVQRAVAPFQPESAERVLLERLDECFRLFLDFSPDDRRRVRRLMTTLTQGMEMDLRAFPGRSAEDLAALKTLDELDLYTYHVAGCVGEFWTDLMCAHRKALASWNVQDMASIGVRFGKGLQLTNIVKDLAHDLQKGRCYVPEPMLAEAGLKPRDLLDQANLPRFRPVLTKLVRMAVEHLDQGWLYTMAVPRYETRLRLSCMWPILSAGESLKLVLQSPDLLNPAVKVKIPRSKVYRIMAMTTGTVACGYAGTAYWGHLRKQLA</sequence>
<reference evidence="3" key="1">
    <citation type="submission" date="2015-09" db="EMBL/GenBank/DDBJ databases">
        <authorList>
            <person name="Daims H."/>
        </authorList>
    </citation>
    <scope>NUCLEOTIDE SEQUENCE [LARGE SCALE GENOMIC DNA]</scope>
</reference>
<keyword evidence="3" id="KW-1185">Reference proteome</keyword>
<dbReference type="Pfam" id="PF00494">
    <property type="entry name" value="SQS_PSY"/>
    <property type="match status" value="1"/>
</dbReference>
<dbReference type="KEGG" id="nio:NITINOP_3226"/>
<dbReference type="STRING" id="1715989.NITINOP_3226"/>
<dbReference type="InterPro" id="IPR002060">
    <property type="entry name" value="Squ/phyt_synthse"/>
</dbReference>
<keyword evidence="2" id="KW-0808">Transferase</keyword>
<name>A0A0S4KZX4_9BACT</name>
<dbReference type="GO" id="GO:0045338">
    <property type="term" value="P:farnesyl diphosphate metabolic process"/>
    <property type="evidence" value="ECO:0007669"/>
    <property type="project" value="InterPro"/>
</dbReference>